<dbReference type="EMBL" id="LWDX02073937">
    <property type="protein sequence ID" value="OEL13273.1"/>
    <property type="molecule type" value="Genomic_DNA"/>
</dbReference>
<proteinExistence type="predicted"/>
<reference evidence="1 2" key="1">
    <citation type="submission" date="2016-09" db="EMBL/GenBank/DDBJ databases">
        <title>The draft genome of Dichanthelium oligosanthes: A C3 panicoid grass species.</title>
        <authorList>
            <person name="Studer A.J."/>
            <person name="Schnable J.C."/>
            <person name="Brutnell T.P."/>
        </authorList>
    </citation>
    <scope>NUCLEOTIDE SEQUENCE [LARGE SCALE GENOMIC DNA]</scope>
    <source>
        <strain evidence="2">cv. Kellogg 1175</strain>
        <tissue evidence="1">Leaf</tissue>
    </source>
</reference>
<name>A0A1E5UK68_9POAL</name>
<dbReference type="Proteomes" id="UP000095767">
    <property type="component" value="Unassembled WGS sequence"/>
</dbReference>
<comment type="caution">
    <text evidence="1">The sequence shown here is derived from an EMBL/GenBank/DDBJ whole genome shotgun (WGS) entry which is preliminary data.</text>
</comment>
<sequence>MAEGPRRAAVAAAIGDACLSHGFFQALKHGIDAFCCMSTSFNVRKETVHNWHDYLRLHCPPTTSSCPTGRPIRRTSSTSLRILIITLVL</sequence>
<organism evidence="1 2">
    <name type="scientific">Dichanthelium oligosanthes</name>
    <dbReference type="NCBI Taxonomy" id="888268"/>
    <lineage>
        <taxon>Eukaryota</taxon>
        <taxon>Viridiplantae</taxon>
        <taxon>Streptophyta</taxon>
        <taxon>Embryophyta</taxon>
        <taxon>Tracheophyta</taxon>
        <taxon>Spermatophyta</taxon>
        <taxon>Magnoliopsida</taxon>
        <taxon>Liliopsida</taxon>
        <taxon>Poales</taxon>
        <taxon>Poaceae</taxon>
        <taxon>PACMAD clade</taxon>
        <taxon>Panicoideae</taxon>
        <taxon>Panicodae</taxon>
        <taxon>Paniceae</taxon>
        <taxon>Dichantheliinae</taxon>
        <taxon>Dichanthelium</taxon>
    </lineage>
</organism>
<accession>A0A1E5UK68</accession>
<dbReference type="STRING" id="888268.A0A1E5UK68"/>
<keyword evidence="2" id="KW-1185">Reference proteome</keyword>
<evidence type="ECO:0000313" key="1">
    <source>
        <dbReference type="EMBL" id="OEL13273.1"/>
    </source>
</evidence>
<evidence type="ECO:0000313" key="2">
    <source>
        <dbReference type="Proteomes" id="UP000095767"/>
    </source>
</evidence>
<dbReference type="AlphaFoldDB" id="A0A1E5UK68"/>
<gene>
    <name evidence="1" type="ORF">BAE44_0025711</name>
</gene>
<protein>
    <submittedName>
        <fullName evidence="1">Uncharacterized protein</fullName>
    </submittedName>
</protein>
<dbReference type="SUPFAM" id="SSF51197">
    <property type="entry name" value="Clavaminate synthase-like"/>
    <property type="match status" value="1"/>
</dbReference>
<dbReference type="OrthoDB" id="288590at2759"/>